<dbReference type="SUPFAM" id="SSF55031">
    <property type="entry name" value="Bacterial exopeptidase dimerisation domain"/>
    <property type="match status" value="1"/>
</dbReference>
<evidence type="ECO:0000313" key="4">
    <source>
        <dbReference type="EMBL" id="KAA0914724.1"/>
    </source>
</evidence>
<feature type="binding site" evidence="2">
    <location>
        <position position="103"/>
    </location>
    <ligand>
        <name>Mn(2+)</name>
        <dbReference type="ChEBI" id="CHEBI:29035"/>
        <label>2</label>
    </ligand>
</feature>
<evidence type="ECO:0000313" key="5">
    <source>
        <dbReference type="Proteomes" id="UP000325291"/>
    </source>
</evidence>
<dbReference type="Gene3D" id="3.40.630.10">
    <property type="entry name" value="Zn peptidases"/>
    <property type="match status" value="1"/>
</dbReference>
<sequence length="387" mass="41464">MPVKNRLAEMQQDIAGWRHHLHANPELRFEEYETAGFVAGKLRDFGCDEVVEGVGGTGVVGVIRGQGGGDRAIGFRADMDALPINEATGSAHASTRPGKMHACGHDGHTAMLLGAAKYLSETRNFDGSVVLLFQPAEEGGGGARAMVDAGVMERWNVAEVYGLHNWPGMPVGHFAMRPGPQMAAPDKFEILVRGKGGHGAMPHLGVDTVLAASQIVQALQSIASRNVDPLENVVVSVCGFRSESDTYNVLPDSVTLKGTVRTLKPEVQTLVRERMEVLARLTAQAHGAEAELTYIADRVVLVNDPQGVENAAHAARRISDAVETEMTPVMGGEDFADMLDARPGAYIFIGNGASADLHNPKYEFNDEAIPFGTSWFAELAETRMPLG</sequence>
<feature type="binding site" evidence="2">
    <location>
        <position position="164"/>
    </location>
    <ligand>
        <name>Mn(2+)</name>
        <dbReference type="ChEBI" id="CHEBI:29035"/>
        <label>2</label>
    </ligand>
</feature>
<dbReference type="EMBL" id="VINQ01000008">
    <property type="protein sequence ID" value="KAA0914724.1"/>
    <property type="molecule type" value="Genomic_DNA"/>
</dbReference>
<evidence type="ECO:0000256" key="2">
    <source>
        <dbReference type="PIRSR" id="PIRSR005962-1"/>
    </source>
</evidence>
<dbReference type="RefSeq" id="WP_111366739.1">
    <property type="nucleotide sequence ID" value="NZ_VINQ01000008.1"/>
</dbReference>
<dbReference type="PANTHER" id="PTHR11014:SF63">
    <property type="entry name" value="METALLOPEPTIDASE, PUTATIVE (AFU_ORTHOLOGUE AFUA_6G09600)-RELATED"/>
    <property type="match status" value="1"/>
</dbReference>
<dbReference type="Proteomes" id="UP000325291">
    <property type="component" value="Unassembled WGS sequence"/>
</dbReference>
<organism evidence="4 5">
    <name type="scientific">Aquicoccus porphyridii</name>
    <dbReference type="NCBI Taxonomy" id="1852029"/>
    <lineage>
        <taxon>Bacteria</taxon>
        <taxon>Pseudomonadati</taxon>
        <taxon>Pseudomonadota</taxon>
        <taxon>Alphaproteobacteria</taxon>
        <taxon>Rhodobacterales</taxon>
        <taxon>Paracoccaceae</taxon>
        <taxon>Aquicoccus</taxon>
    </lineage>
</organism>
<dbReference type="PIRSF" id="PIRSF005962">
    <property type="entry name" value="Pept_M20D_amidohydro"/>
    <property type="match status" value="1"/>
</dbReference>
<gene>
    <name evidence="4" type="ORF">FLO80_12040</name>
</gene>
<proteinExistence type="predicted"/>
<protein>
    <submittedName>
        <fullName evidence="4">Amidohydrolase</fullName>
    </submittedName>
</protein>
<dbReference type="PANTHER" id="PTHR11014">
    <property type="entry name" value="PEPTIDASE M20 FAMILY MEMBER"/>
    <property type="match status" value="1"/>
</dbReference>
<dbReference type="InterPro" id="IPR011650">
    <property type="entry name" value="Peptidase_M20_dimer"/>
</dbReference>
<keyword evidence="2" id="KW-0479">Metal-binding</keyword>
<evidence type="ECO:0000256" key="1">
    <source>
        <dbReference type="ARBA" id="ARBA00022801"/>
    </source>
</evidence>
<dbReference type="CDD" id="cd05666">
    <property type="entry name" value="M20_Acy1-like"/>
    <property type="match status" value="1"/>
</dbReference>
<evidence type="ECO:0000259" key="3">
    <source>
        <dbReference type="Pfam" id="PF07687"/>
    </source>
</evidence>
<dbReference type="SUPFAM" id="SSF53187">
    <property type="entry name" value="Zn-dependent exopeptidases"/>
    <property type="match status" value="1"/>
</dbReference>
<dbReference type="GO" id="GO:0046872">
    <property type="term" value="F:metal ion binding"/>
    <property type="evidence" value="ECO:0007669"/>
    <property type="project" value="UniProtKB-KW"/>
</dbReference>
<feature type="domain" description="Peptidase M20 dimerisation" evidence="3">
    <location>
        <begin position="188"/>
        <end position="276"/>
    </location>
</feature>
<feature type="binding site" evidence="2">
    <location>
        <position position="358"/>
    </location>
    <ligand>
        <name>Mn(2+)</name>
        <dbReference type="ChEBI" id="CHEBI:29035"/>
        <label>2</label>
    </ligand>
</feature>
<dbReference type="GO" id="GO:0019877">
    <property type="term" value="P:diaminopimelate biosynthetic process"/>
    <property type="evidence" value="ECO:0007669"/>
    <property type="project" value="UniProtKB-ARBA"/>
</dbReference>
<dbReference type="InterPro" id="IPR036264">
    <property type="entry name" value="Bact_exopeptidase_dim_dom"/>
</dbReference>
<comment type="caution">
    <text evidence="4">The sequence shown here is derived from an EMBL/GenBank/DDBJ whole genome shotgun (WGS) entry which is preliminary data.</text>
</comment>
<keyword evidence="1 4" id="KW-0378">Hydrolase</keyword>
<keyword evidence="5" id="KW-1185">Reference proteome</keyword>
<comment type="cofactor">
    <cofactor evidence="2">
        <name>Mn(2+)</name>
        <dbReference type="ChEBI" id="CHEBI:29035"/>
    </cofactor>
    <text evidence="2">The Mn(2+) ion enhances activity.</text>
</comment>
<dbReference type="Gene3D" id="3.30.70.360">
    <property type="match status" value="1"/>
</dbReference>
<accession>A0A5A9ZBW7</accession>
<dbReference type="AlphaFoldDB" id="A0A5A9ZBW7"/>
<reference evidence="4 5" key="1">
    <citation type="submission" date="2019-07" db="EMBL/GenBank/DDBJ databases">
        <title>Aquicoccus porphyridii gen. nov., sp. nov., isolated from a small marine red alga, Porphyridium marinum.</title>
        <authorList>
            <person name="Liu L."/>
        </authorList>
    </citation>
    <scope>NUCLEOTIDE SEQUENCE [LARGE SCALE GENOMIC DNA]</scope>
    <source>
        <strain evidence="4 5">L1 8-17</strain>
    </source>
</reference>
<keyword evidence="2" id="KW-0464">Manganese</keyword>
<dbReference type="InterPro" id="IPR002933">
    <property type="entry name" value="Peptidase_M20"/>
</dbReference>
<dbReference type="GO" id="GO:0050118">
    <property type="term" value="F:N-acetyldiaminopimelate deacetylase activity"/>
    <property type="evidence" value="ECO:0007669"/>
    <property type="project" value="UniProtKB-ARBA"/>
</dbReference>
<feature type="binding site" evidence="2">
    <location>
        <position position="105"/>
    </location>
    <ligand>
        <name>Mn(2+)</name>
        <dbReference type="ChEBI" id="CHEBI:29035"/>
        <label>2</label>
    </ligand>
</feature>
<dbReference type="Pfam" id="PF01546">
    <property type="entry name" value="Peptidase_M20"/>
    <property type="match status" value="1"/>
</dbReference>
<dbReference type="InterPro" id="IPR017439">
    <property type="entry name" value="Amidohydrolase"/>
</dbReference>
<feature type="binding site" evidence="2">
    <location>
        <position position="138"/>
    </location>
    <ligand>
        <name>Mn(2+)</name>
        <dbReference type="ChEBI" id="CHEBI:29035"/>
        <label>2</label>
    </ligand>
</feature>
<dbReference type="FunFam" id="3.30.70.360:FF:000001">
    <property type="entry name" value="N-acetyldiaminopimelate deacetylase"/>
    <property type="match status" value="1"/>
</dbReference>
<name>A0A5A9ZBW7_9RHOB</name>
<dbReference type="Pfam" id="PF07687">
    <property type="entry name" value="M20_dimer"/>
    <property type="match status" value="1"/>
</dbReference>
<dbReference type="NCBIfam" id="TIGR01891">
    <property type="entry name" value="amidohydrolases"/>
    <property type="match status" value="1"/>
</dbReference>